<evidence type="ECO:0000313" key="2">
    <source>
        <dbReference type="Proteomes" id="UP000284605"/>
    </source>
</evidence>
<dbReference type="EMBL" id="QYUK01000011">
    <property type="protein sequence ID" value="RJF86538.1"/>
    <property type="molecule type" value="Genomic_DNA"/>
</dbReference>
<organism evidence="1 2">
    <name type="scientific">Oleomonas cavernae</name>
    <dbReference type="NCBI Taxonomy" id="2320859"/>
    <lineage>
        <taxon>Bacteria</taxon>
        <taxon>Pseudomonadati</taxon>
        <taxon>Pseudomonadota</taxon>
        <taxon>Alphaproteobacteria</taxon>
        <taxon>Acetobacterales</taxon>
        <taxon>Acetobacteraceae</taxon>
        <taxon>Oleomonas</taxon>
    </lineage>
</organism>
<dbReference type="AlphaFoldDB" id="A0A418W965"/>
<proteinExistence type="predicted"/>
<reference evidence="1 2" key="1">
    <citation type="submission" date="2018-09" db="EMBL/GenBank/DDBJ databases">
        <authorList>
            <person name="Zhu H."/>
        </authorList>
    </citation>
    <scope>NUCLEOTIDE SEQUENCE [LARGE SCALE GENOMIC DNA]</scope>
    <source>
        <strain evidence="1 2">K1W22B-8</strain>
    </source>
</reference>
<dbReference type="RefSeq" id="WP_119777184.1">
    <property type="nucleotide sequence ID" value="NZ_QYUK01000011.1"/>
</dbReference>
<sequence>MTVPGSMVEAHERFRLCDVAQAEVLLRDLFDGEQFELVCQESDGLVLTLHRFRLNGIPAFAVHCGSGLELVSSGRRYLGCIGPRRAFEIDGQPRPTGTMP</sequence>
<name>A0A418W965_9PROT</name>
<keyword evidence="2" id="KW-1185">Reference proteome</keyword>
<evidence type="ECO:0000313" key="1">
    <source>
        <dbReference type="EMBL" id="RJF86538.1"/>
    </source>
</evidence>
<accession>A0A418W965</accession>
<protein>
    <submittedName>
        <fullName evidence="1">Uncharacterized protein</fullName>
    </submittedName>
</protein>
<dbReference type="Proteomes" id="UP000284605">
    <property type="component" value="Unassembled WGS sequence"/>
</dbReference>
<comment type="caution">
    <text evidence="1">The sequence shown here is derived from an EMBL/GenBank/DDBJ whole genome shotgun (WGS) entry which is preliminary data.</text>
</comment>
<gene>
    <name evidence="1" type="ORF">D3874_05470</name>
</gene>